<reference evidence="4" key="1">
    <citation type="submission" date="2020-06" db="EMBL/GenBank/DDBJ databases">
        <title>Characterization of fructooligosaccharide metabolism and fructooligosaccharide-degrading enzymes in human commensal butyrate producers.</title>
        <authorList>
            <person name="Tanno H."/>
            <person name="Fujii T."/>
            <person name="Hirano K."/>
            <person name="Maeno S."/>
            <person name="Tonozuka T."/>
            <person name="Sakamoto M."/>
            <person name="Ohkuma M."/>
            <person name="Tochio T."/>
            <person name="Endo A."/>
        </authorList>
    </citation>
    <scope>NUCLEOTIDE SEQUENCE</scope>
    <source>
        <strain evidence="4">JCM 31265</strain>
    </source>
</reference>
<keyword evidence="1" id="KW-0472">Membrane</keyword>
<dbReference type="RefSeq" id="WP_015534364.1">
    <property type="nucleotide sequence ID" value="NZ_BLYL01000012.1"/>
</dbReference>
<feature type="transmembrane region" description="Helical" evidence="1">
    <location>
        <begin position="201"/>
        <end position="223"/>
    </location>
</feature>
<evidence type="ECO:0000259" key="3">
    <source>
        <dbReference type="Pfam" id="PF23543"/>
    </source>
</evidence>
<gene>
    <name evidence="4" type="ORF">COEU31_19980</name>
</gene>
<dbReference type="Proteomes" id="UP000660047">
    <property type="component" value="Unassembled WGS sequence"/>
</dbReference>
<keyword evidence="1" id="KW-0812">Transmembrane</keyword>
<dbReference type="Pfam" id="PF23543">
    <property type="entry name" value="DUF6688_C"/>
    <property type="match status" value="1"/>
</dbReference>
<dbReference type="InterPro" id="IPR056491">
    <property type="entry name" value="DUF6688_C"/>
</dbReference>
<accession>A0AAI9NYU3</accession>
<dbReference type="InterPro" id="IPR046510">
    <property type="entry name" value="DUF6688_N"/>
</dbReference>
<organism evidence="4 5">
    <name type="scientific">Coprococcus eutactus</name>
    <dbReference type="NCBI Taxonomy" id="33043"/>
    <lineage>
        <taxon>Bacteria</taxon>
        <taxon>Bacillati</taxon>
        <taxon>Bacillota</taxon>
        <taxon>Clostridia</taxon>
        <taxon>Lachnospirales</taxon>
        <taxon>Lachnospiraceae</taxon>
        <taxon>Coprococcus</taxon>
    </lineage>
</organism>
<feature type="transmembrane region" description="Helical" evidence="1">
    <location>
        <begin position="42"/>
        <end position="66"/>
    </location>
</feature>
<evidence type="ECO:0000313" key="4">
    <source>
        <dbReference type="EMBL" id="GFO94952.1"/>
    </source>
</evidence>
<feature type="transmembrane region" description="Helical" evidence="1">
    <location>
        <begin position="86"/>
        <end position="106"/>
    </location>
</feature>
<evidence type="ECO:0000259" key="2">
    <source>
        <dbReference type="Pfam" id="PF20394"/>
    </source>
</evidence>
<evidence type="ECO:0000256" key="1">
    <source>
        <dbReference type="SAM" id="Phobius"/>
    </source>
</evidence>
<dbReference type="Pfam" id="PF20394">
    <property type="entry name" value="DUF6688"/>
    <property type="match status" value="1"/>
</dbReference>
<feature type="transmembrane region" description="Helical" evidence="1">
    <location>
        <begin position="6"/>
        <end position="30"/>
    </location>
</feature>
<dbReference type="AlphaFoldDB" id="A0AAI9NYU3"/>
<comment type="caution">
    <text evidence="4">The sequence shown here is derived from an EMBL/GenBank/DDBJ whole genome shotgun (WGS) entry which is preliminary data.</text>
</comment>
<sequence>MFHLNDILIFLFFGIVAFVIPGTLTVWNIYNCFSAKPKKEKLISTVTVLVGGLLYLMLFAITYDTAGDWYEQVNTMQFHYVISSGYWGISWVALLGFAAYFVLLYINADRLPPLVSAAAISFIILLNILQITFAVQLSKNINNPLELSFYVYHFNILLLSARAIQRHMLQQVEIFKNRAAAQDNNIRFKKFYDIINSLSRYTFVIFVALFLVVAIIEIIFVLIGQGLDAPIKAFTDTADWTFSKQTPPPPSDYEGHYLCTVAAGGHKKVVKPLRFGSRRGATIIVNRQLCIANAFEEVIQIKFPSFHRMVRHIYDTYGYPLSKLITNPLRADVVYIIMKPLEWIFLLFLYLVDVRPEQRIRNQYVLQFKR</sequence>
<evidence type="ECO:0000313" key="5">
    <source>
        <dbReference type="Proteomes" id="UP000660047"/>
    </source>
</evidence>
<feature type="domain" description="DUF6688" evidence="3">
    <location>
        <begin position="254"/>
        <end position="365"/>
    </location>
</feature>
<feature type="transmembrane region" description="Helical" evidence="1">
    <location>
        <begin position="113"/>
        <end position="135"/>
    </location>
</feature>
<feature type="transmembrane region" description="Helical" evidence="1">
    <location>
        <begin position="147"/>
        <end position="164"/>
    </location>
</feature>
<name>A0AAI9NYU3_9FIRM</name>
<proteinExistence type="predicted"/>
<feature type="transmembrane region" description="Helical" evidence="1">
    <location>
        <begin position="333"/>
        <end position="352"/>
    </location>
</feature>
<dbReference type="EMBL" id="BLYL01000012">
    <property type="protein sequence ID" value="GFO94952.1"/>
    <property type="molecule type" value="Genomic_DNA"/>
</dbReference>
<keyword evidence="1" id="KW-1133">Transmembrane helix</keyword>
<protein>
    <submittedName>
        <fullName evidence="4">Uncharacterized protein</fullName>
    </submittedName>
</protein>
<feature type="domain" description="DUF6688" evidence="2">
    <location>
        <begin position="11"/>
        <end position="250"/>
    </location>
</feature>